<organism evidence="1">
    <name type="scientific">bioreactor metagenome</name>
    <dbReference type="NCBI Taxonomy" id="1076179"/>
    <lineage>
        <taxon>unclassified sequences</taxon>
        <taxon>metagenomes</taxon>
        <taxon>ecological metagenomes</taxon>
    </lineage>
</organism>
<gene>
    <name evidence="1" type="ORF">SDC9_137495</name>
</gene>
<proteinExistence type="predicted"/>
<sequence>MIQHRHGLGEADAGVGHRDAVLERLSLHDVLAALFQMAFDHHAHDAMVASGHLVRHIFGNDDLARVLLAAVGVRQVDHHLLAQAGFLQQFAGGVHVSGAVVGLLAAAQDHVAVLVAARLEDGALSHLGHAHEGVGRLRRQNGVGGHFHATVSAVLEAHGARQAAGQLAVALAFRGARADGAPAHQIADELWRQQIQKLGAHRQAQFQNLQQQGAGHLQAVVDGEAAVHARVVDVALPAHGGARFFEVHAHHHQQIIRQLFGVRSQLVGIFHGLFVVVDGARAHHHHQPVVLTVQHARDGGAAAFHHFQRRWRRGQPLLQ</sequence>
<name>A0A645DLP5_9ZZZZ</name>
<dbReference type="EMBL" id="VSSQ01037636">
    <property type="protein sequence ID" value="MPM90374.1"/>
    <property type="molecule type" value="Genomic_DNA"/>
</dbReference>
<comment type="caution">
    <text evidence="1">The sequence shown here is derived from an EMBL/GenBank/DDBJ whole genome shotgun (WGS) entry which is preliminary data.</text>
</comment>
<dbReference type="AlphaFoldDB" id="A0A645DLP5"/>
<protein>
    <submittedName>
        <fullName evidence="1">Uncharacterized protein</fullName>
    </submittedName>
</protein>
<evidence type="ECO:0000313" key="1">
    <source>
        <dbReference type="EMBL" id="MPM90374.1"/>
    </source>
</evidence>
<reference evidence="1" key="1">
    <citation type="submission" date="2019-08" db="EMBL/GenBank/DDBJ databases">
        <authorList>
            <person name="Kucharzyk K."/>
            <person name="Murdoch R.W."/>
            <person name="Higgins S."/>
            <person name="Loffler F."/>
        </authorList>
    </citation>
    <scope>NUCLEOTIDE SEQUENCE</scope>
</reference>
<accession>A0A645DLP5</accession>